<keyword evidence="1" id="KW-1015">Disulfide bond</keyword>
<dbReference type="Gene3D" id="2.40.10.10">
    <property type="entry name" value="Trypsin-like serine proteases"/>
    <property type="match status" value="2"/>
</dbReference>
<sequence>MRNANNQWKVTGNQATPAEFPWVVAVFYEGEYLVGGSLIAPGVVLTVADPLMDTSATKMVVRAAEWDMNSEREPFPYEERLVEKIVSHEDFHFTTGANNLALLFLKSKFQLKYQIATICLPSIKSSFEEYGCIVAGWGRTKFTDRNNSAILKKINLPLVNTRTCEHRLKQTEELGWEYNLPKSLICAGAELNQDACIGDGGSALFCPIGGHNSNTYVQVGIVNWGIECGKENVPGTYTNVAMFAEWIKQKLLIFNYR</sequence>
<protein>
    <recommendedName>
        <fullName evidence="3">Peptidase S1 domain-containing protein</fullName>
    </recommendedName>
</protein>
<evidence type="ECO:0000313" key="5">
    <source>
        <dbReference type="Proteomes" id="UP001652680"/>
    </source>
</evidence>
<reference evidence="4" key="2">
    <citation type="submission" date="2025-05" db="UniProtKB">
        <authorList>
            <consortium name="EnsemblMetazoa"/>
        </authorList>
    </citation>
    <scope>IDENTIFICATION</scope>
</reference>
<dbReference type="PANTHER" id="PTHR24256">
    <property type="entry name" value="TRYPTASE-RELATED"/>
    <property type="match status" value="1"/>
</dbReference>
<feature type="domain" description="Peptidase S1" evidence="3">
    <location>
        <begin position="9"/>
        <end position="252"/>
    </location>
</feature>
<accession>A0ABM5HIW1</accession>
<comment type="similarity">
    <text evidence="2">Belongs to the peptidase S1 family. CLIP subfamily.</text>
</comment>
<dbReference type="Pfam" id="PF00089">
    <property type="entry name" value="Trypsin"/>
    <property type="match status" value="1"/>
</dbReference>
<proteinExistence type="inferred from homology"/>
<dbReference type="EnsemblMetazoa" id="XM_017125569.2">
    <property type="protein sequence ID" value="XP_016981058.2"/>
    <property type="gene ID" value="LOC108046016"/>
</dbReference>
<name>A0ABM5HIW1_DRORH</name>
<dbReference type="CDD" id="cd00190">
    <property type="entry name" value="Tryp_SPc"/>
    <property type="match status" value="1"/>
</dbReference>
<dbReference type="InterPro" id="IPR043504">
    <property type="entry name" value="Peptidase_S1_PA_chymotrypsin"/>
</dbReference>
<dbReference type="SUPFAM" id="SSF50494">
    <property type="entry name" value="Trypsin-like serine proteases"/>
    <property type="match status" value="1"/>
</dbReference>
<evidence type="ECO:0000256" key="1">
    <source>
        <dbReference type="ARBA" id="ARBA00023157"/>
    </source>
</evidence>
<reference evidence="5" key="1">
    <citation type="journal article" date="2021" name="Elife">
        <title>Highly contiguous assemblies of 101 drosophilid genomes.</title>
        <authorList>
            <person name="Kim B.Y."/>
            <person name="Wang J.R."/>
            <person name="Miller D.E."/>
            <person name="Barmina O."/>
            <person name="Delaney E."/>
            <person name="Thompson A."/>
            <person name="Comeault A.A."/>
            <person name="Peede D."/>
            <person name="D'Agostino E.R."/>
            <person name="Pelaez J."/>
            <person name="Aguilar J.M."/>
            <person name="Haji D."/>
            <person name="Matsunaga T."/>
            <person name="Armstrong E.E."/>
            <person name="Zych M."/>
            <person name="Ogawa Y."/>
            <person name="Stamenkovic-Radak M."/>
            <person name="Jelic M."/>
            <person name="Veselinovic M.S."/>
            <person name="Tanaskovic M."/>
            <person name="Eric P."/>
            <person name="Gao J.J."/>
            <person name="Katoh T.K."/>
            <person name="Toda M.J."/>
            <person name="Watabe H."/>
            <person name="Watada M."/>
            <person name="Davis J.S."/>
            <person name="Moyle L.C."/>
            <person name="Manoli G."/>
            <person name="Bertolini E."/>
            <person name="Kostal V."/>
            <person name="Hawley R.S."/>
            <person name="Takahashi A."/>
            <person name="Jones C.D."/>
            <person name="Price D.K."/>
            <person name="Whiteman N."/>
            <person name="Kopp A."/>
            <person name="Matute D.R."/>
            <person name="Petrov D.A."/>
        </authorList>
    </citation>
    <scope>NUCLEOTIDE SEQUENCE [LARGE SCALE GENOMIC DNA]</scope>
</reference>
<dbReference type="InterPro" id="IPR051487">
    <property type="entry name" value="Ser/Thr_Proteases_Immune/Dev"/>
</dbReference>
<organism evidence="4 5">
    <name type="scientific">Drosophila rhopaloa</name>
    <name type="common">Fruit fly</name>
    <dbReference type="NCBI Taxonomy" id="1041015"/>
    <lineage>
        <taxon>Eukaryota</taxon>
        <taxon>Metazoa</taxon>
        <taxon>Ecdysozoa</taxon>
        <taxon>Arthropoda</taxon>
        <taxon>Hexapoda</taxon>
        <taxon>Insecta</taxon>
        <taxon>Pterygota</taxon>
        <taxon>Neoptera</taxon>
        <taxon>Endopterygota</taxon>
        <taxon>Diptera</taxon>
        <taxon>Brachycera</taxon>
        <taxon>Muscomorpha</taxon>
        <taxon>Ephydroidea</taxon>
        <taxon>Drosophilidae</taxon>
        <taxon>Drosophila</taxon>
        <taxon>Sophophora</taxon>
    </lineage>
</organism>
<evidence type="ECO:0000313" key="4">
    <source>
        <dbReference type="EnsemblMetazoa" id="XP_016981058.2"/>
    </source>
</evidence>
<dbReference type="SMART" id="SM00020">
    <property type="entry name" value="Tryp_SPc"/>
    <property type="match status" value="1"/>
</dbReference>
<dbReference type="PROSITE" id="PS50240">
    <property type="entry name" value="TRYPSIN_DOM"/>
    <property type="match status" value="1"/>
</dbReference>
<dbReference type="RefSeq" id="XP_016981058.2">
    <property type="nucleotide sequence ID" value="XM_017125569.2"/>
</dbReference>
<dbReference type="Proteomes" id="UP001652680">
    <property type="component" value="Unassembled WGS sequence"/>
</dbReference>
<dbReference type="InterPro" id="IPR001254">
    <property type="entry name" value="Trypsin_dom"/>
</dbReference>
<evidence type="ECO:0000259" key="3">
    <source>
        <dbReference type="PROSITE" id="PS50240"/>
    </source>
</evidence>
<keyword evidence="5" id="KW-1185">Reference proteome</keyword>
<dbReference type="GeneID" id="108046016"/>
<evidence type="ECO:0000256" key="2">
    <source>
        <dbReference type="ARBA" id="ARBA00024195"/>
    </source>
</evidence>
<dbReference type="InterPro" id="IPR009003">
    <property type="entry name" value="Peptidase_S1_PA"/>
</dbReference>